<dbReference type="PROSITE" id="PS00018">
    <property type="entry name" value="EF_HAND_1"/>
    <property type="match status" value="1"/>
</dbReference>
<evidence type="ECO:0000256" key="2">
    <source>
        <dbReference type="ARBA" id="ARBA00022837"/>
    </source>
</evidence>
<sequence>MFEGVARRQMGHLQACTHTAGCSNMTSGPPAASHRIKCPSNGGRHKDDCYDLYQVFQREGNLDSSSFKKLVSKQLGGIMEDADSSAAVKEMQKGLDDNSDGKVNFEEYFHLIGYLAKAMSQKQTGTTEAASS</sequence>
<evidence type="ECO:0000313" key="4">
    <source>
        <dbReference type="Proteomes" id="UP001460270"/>
    </source>
</evidence>
<keyword evidence="1" id="KW-0479">Metal-binding</keyword>
<dbReference type="GO" id="GO:0046872">
    <property type="term" value="F:metal ion binding"/>
    <property type="evidence" value="ECO:0007669"/>
    <property type="project" value="UniProtKB-KW"/>
</dbReference>
<keyword evidence="4" id="KW-1185">Reference proteome</keyword>
<dbReference type="InterPro" id="IPR018247">
    <property type="entry name" value="EF_Hand_1_Ca_BS"/>
</dbReference>
<dbReference type="EMBL" id="JBBPFD010000019">
    <property type="protein sequence ID" value="KAK7886019.1"/>
    <property type="molecule type" value="Genomic_DNA"/>
</dbReference>
<protein>
    <recommendedName>
        <fullName evidence="5">EF-hand domain-containing protein</fullName>
    </recommendedName>
</protein>
<name>A0AAW0MW62_9GOBI</name>
<reference evidence="4" key="1">
    <citation type="submission" date="2024-04" db="EMBL/GenBank/DDBJ databases">
        <title>Salinicola lusitanus LLJ914,a marine bacterium isolated from the Okinawa Trough.</title>
        <authorList>
            <person name="Li J."/>
        </authorList>
    </citation>
    <scope>NUCLEOTIDE SEQUENCE [LARGE SCALE GENOMIC DNA]</scope>
</reference>
<gene>
    <name evidence="3" type="ORF">WMY93_025640</name>
</gene>
<accession>A0AAW0MW62</accession>
<comment type="caution">
    <text evidence="3">The sequence shown here is derived from an EMBL/GenBank/DDBJ whole genome shotgun (WGS) entry which is preliminary data.</text>
</comment>
<dbReference type="AlphaFoldDB" id="A0AAW0MW62"/>
<dbReference type="InterPro" id="IPR011992">
    <property type="entry name" value="EF-hand-dom_pair"/>
</dbReference>
<organism evidence="3 4">
    <name type="scientific">Mugilogobius chulae</name>
    <name type="common">yellowstripe goby</name>
    <dbReference type="NCBI Taxonomy" id="88201"/>
    <lineage>
        <taxon>Eukaryota</taxon>
        <taxon>Metazoa</taxon>
        <taxon>Chordata</taxon>
        <taxon>Craniata</taxon>
        <taxon>Vertebrata</taxon>
        <taxon>Euteleostomi</taxon>
        <taxon>Actinopterygii</taxon>
        <taxon>Neopterygii</taxon>
        <taxon>Teleostei</taxon>
        <taxon>Neoteleostei</taxon>
        <taxon>Acanthomorphata</taxon>
        <taxon>Gobiaria</taxon>
        <taxon>Gobiiformes</taxon>
        <taxon>Gobioidei</taxon>
        <taxon>Gobiidae</taxon>
        <taxon>Gobionellinae</taxon>
        <taxon>Mugilogobius</taxon>
    </lineage>
</organism>
<evidence type="ECO:0000313" key="3">
    <source>
        <dbReference type="EMBL" id="KAK7886019.1"/>
    </source>
</evidence>
<dbReference type="SUPFAM" id="SSF47473">
    <property type="entry name" value="EF-hand"/>
    <property type="match status" value="1"/>
</dbReference>
<keyword evidence="2" id="KW-0106">Calcium</keyword>
<dbReference type="Gene3D" id="1.10.238.10">
    <property type="entry name" value="EF-hand"/>
    <property type="match status" value="1"/>
</dbReference>
<proteinExistence type="predicted"/>
<dbReference type="Proteomes" id="UP001460270">
    <property type="component" value="Unassembled WGS sequence"/>
</dbReference>
<evidence type="ECO:0008006" key="5">
    <source>
        <dbReference type="Google" id="ProtNLM"/>
    </source>
</evidence>
<evidence type="ECO:0000256" key="1">
    <source>
        <dbReference type="ARBA" id="ARBA00022723"/>
    </source>
</evidence>